<accession>A0ABQ9JAS8</accession>
<dbReference type="EMBL" id="JAPWTJ010000938">
    <property type="protein sequence ID" value="KAJ8974753.1"/>
    <property type="molecule type" value="Genomic_DNA"/>
</dbReference>
<protein>
    <submittedName>
        <fullName evidence="1">Uncharacterized protein</fullName>
    </submittedName>
</protein>
<comment type="caution">
    <text evidence="1">The sequence shown here is derived from an EMBL/GenBank/DDBJ whole genome shotgun (WGS) entry which is preliminary data.</text>
</comment>
<keyword evidence="2" id="KW-1185">Reference proteome</keyword>
<organism evidence="1 2">
    <name type="scientific">Molorchus minor</name>
    <dbReference type="NCBI Taxonomy" id="1323400"/>
    <lineage>
        <taxon>Eukaryota</taxon>
        <taxon>Metazoa</taxon>
        <taxon>Ecdysozoa</taxon>
        <taxon>Arthropoda</taxon>
        <taxon>Hexapoda</taxon>
        <taxon>Insecta</taxon>
        <taxon>Pterygota</taxon>
        <taxon>Neoptera</taxon>
        <taxon>Endopterygota</taxon>
        <taxon>Coleoptera</taxon>
        <taxon>Polyphaga</taxon>
        <taxon>Cucujiformia</taxon>
        <taxon>Chrysomeloidea</taxon>
        <taxon>Cerambycidae</taxon>
        <taxon>Lamiinae</taxon>
        <taxon>Monochamini</taxon>
        <taxon>Molorchus</taxon>
    </lineage>
</organism>
<sequence length="257" mass="29307">MKLSIIAYKLSVLIAPVSKKTYTDHPNFFQRFSIILFRLKPLDILCTLNVSLRDRCPRQTAPCYDPTMGDTLLKQKPPRGPQWHQSAGMLPRKPFPPIYQNHRIPQRNSFSYHTNNPVRWREGGGFYPLPRVQFPADEIEGSLLPRAVLPERDAASPNPSRLLMVDPRKKLGAGGSRSVCQCRSKSMEDVRTEVVEVANDRWRNDVNGNRVAASSVKNGDRLGRYLNRRSMENLLVDTRYSPPGSRTASKQVDYLLF</sequence>
<name>A0ABQ9JAS8_9CUCU</name>
<gene>
    <name evidence="1" type="ORF">NQ317_017023</name>
</gene>
<evidence type="ECO:0000313" key="2">
    <source>
        <dbReference type="Proteomes" id="UP001162164"/>
    </source>
</evidence>
<proteinExistence type="predicted"/>
<dbReference type="Proteomes" id="UP001162164">
    <property type="component" value="Unassembled WGS sequence"/>
</dbReference>
<reference evidence="1" key="1">
    <citation type="journal article" date="2023" name="Insect Mol. Biol.">
        <title>Genome sequencing provides insights into the evolution of gene families encoding plant cell wall-degrading enzymes in longhorned beetles.</title>
        <authorList>
            <person name="Shin N.R."/>
            <person name="Okamura Y."/>
            <person name="Kirsch R."/>
            <person name="Pauchet Y."/>
        </authorList>
    </citation>
    <scope>NUCLEOTIDE SEQUENCE</scope>
    <source>
        <strain evidence="1">MMC_N1</strain>
    </source>
</reference>
<evidence type="ECO:0000313" key="1">
    <source>
        <dbReference type="EMBL" id="KAJ8974753.1"/>
    </source>
</evidence>